<name>A0A0D6ZEL1_9BACI</name>
<evidence type="ECO:0000313" key="1">
    <source>
        <dbReference type="EMBL" id="KIY23038.1"/>
    </source>
</evidence>
<dbReference type="PATRIC" id="fig|285983.3.peg.3540"/>
<accession>A0A0D6ZEL1</accession>
<dbReference type="Proteomes" id="UP000032512">
    <property type="component" value="Unassembled WGS sequence"/>
</dbReference>
<gene>
    <name evidence="1" type="ORF">UB32_05140</name>
</gene>
<dbReference type="EMBL" id="JXIQ01000028">
    <property type="protein sequence ID" value="KIY23038.1"/>
    <property type="molecule type" value="Genomic_DNA"/>
</dbReference>
<dbReference type="RefSeq" id="WP_044391791.1">
    <property type="nucleotide sequence ID" value="NZ_JXIQ01000028.1"/>
</dbReference>
<organism evidence="1 2">
    <name type="scientific">Mesobacillus subterraneus</name>
    <dbReference type="NCBI Taxonomy" id="285983"/>
    <lineage>
        <taxon>Bacteria</taxon>
        <taxon>Bacillati</taxon>
        <taxon>Bacillota</taxon>
        <taxon>Bacilli</taxon>
        <taxon>Bacillales</taxon>
        <taxon>Bacillaceae</taxon>
        <taxon>Mesobacillus</taxon>
    </lineage>
</organism>
<dbReference type="OrthoDB" id="2907591at2"/>
<keyword evidence="2" id="KW-1185">Reference proteome</keyword>
<dbReference type="AlphaFoldDB" id="A0A0D6ZEL1"/>
<comment type="caution">
    <text evidence="1">The sequence shown here is derived from an EMBL/GenBank/DDBJ whole genome shotgun (WGS) entry which is preliminary data.</text>
</comment>
<evidence type="ECO:0008006" key="3">
    <source>
        <dbReference type="Google" id="ProtNLM"/>
    </source>
</evidence>
<reference evidence="1 2" key="1">
    <citation type="submission" date="2015-01" db="EMBL/GenBank/DDBJ databases">
        <title>Draft genome sequences of the supercritical CO2 tolerant bacteria Bacillus subterraneus MITOT1 and Bacillus cereus MIT0214.</title>
        <authorList>
            <person name="Peet K.C."/>
            <person name="Thompson J.R."/>
        </authorList>
    </citation>
    <scope>NUCLEOTIDE SEQUENCE [LARGE SCALE GENOMIC DNA]</scope>
    <source>
        <strain evidence="1 2">MITOT1</strain>
    </source>
</reference>
<sequence>MINLILAAIVFYYLLRTGDLFRLFKMTRKLIVDLMYSFKKQKQESLQKDAPSEALKLRYVKGEISQSEYEMISKNLL</sequence>
<protein>
    <recommendedName>
        <fullName evidence="3">SHOCT domain-containing protein</fullName>
    </recommendedName>
</protein>
<evidence type="ECO:0000313" key="2">
    <source>
        <dbReference type="Proteomes" id="UP000032512"/>
    </source>
</evidence>
<proteinExistence type="predicted"/>